<dbReference type="InterPro" id="IPR052219">
    <property type="entry name" value="Photolyase_Class-2"/>
</dbReference>
<dbReference type="EMBL" id="MU069496">
    <property type="protein sequence ID" value="KAF5841039.1"/>
    <property type="molecule type" value="Genomic_DNA"/>
</dbReference>
<dbReference type="Pfam" id="PF00875">
    <property type="entry name" value="DNA_photolyase"/>
    <property type="match status" value="1"/>
</dbReference>
<dbReference type="Gene3D" id="1.25.40.80">
    <property type="match status" value="1"/>
</dbReference>
<name>A0ABQ7H2F1_DUNSA</name>
<feature type="domain" description="Photolyase/cryptochrome alpha/beta" evidence="2">
    <location>
        <begin position="56"/>
        <end position="206"/>
    </location>
</feature>
<dbReference type="PANTHER" id="PTHR10211">
    <property type="entry name" value="DEOXYRIBODIPYRIMIDINE PHOTOLYASE"/>
    <property type="match status" value="1"/>
</dbReference>
<proteinExistence type="predicted"/>
<protein>
    <submittedName>
        <fullName evidence="3">CPD photolyase</fullName>
    </submittedName>
</protein>
<evidence type="ECO:0000259" key="2">
    <source>
        <dbReference type="PROSITE" id="PS51645"/>
    </source>
</evidence>
<evidence type="ECO:0000256" key="1">
    <source>
        <dbReference type="SAM" id="MobiDB-lite"/>
    </source>
</evidence>
<dbReference type="InterPro" id="IPR014729">
    <property type="entry name" value="Rossmann-like_a/b/a_fold"/>
</dbReference>
<evidence type="ECO:0000313" key="4">
    <source>
        <dbReference type="Proteomes" id="UP000815325"/>
    </source>
</evidence>
<dbReference type="Gene3D" id="3.40.50.620">
    <property type="entry name" value="HUPs"/>
    <property type="match status" value="1"/>
</dbReference>
<dbReference type="PANTHER" id="PTHR10211:SF0">
    <property type="entry name" value="DEOXYRIBODIPYRIMIDINE PHOTO-LYASE"/>
    <property type="match status" value="1"/>
</dbReference>
<dbReference type="SUPFAM" id="SSF48173">
    <property type="entry name" value="Cryptochrome/photolyase FAD-binding domain"/>
    <property type="match status" value="1"/>
</dbReference>
<evidence type="ECO:0000313" key="3">
    <source>
        <dbReference type="EMBL" id="KAF5841039.1"/>
    </source>
</evidence>
<organism evidence="3 4">
    <name type="scientific">Dunaliella salina</name>
    <name type="common">Green alga</name>
    <name type="synonym">Protococcus salinus</name>
    <dbReference type="NCBI Taxonomy" id="3046"/>
    <lineage>
        <taxon>Eukaryota</taxon>
        <taxon>Viridiplantae</taxon>
        <taxon>Chlorophyta</taxon>
        <taxon>core chlorophytes</taxon>
        <taxon>Chlorophyceae</taxon>
        <taxon>CS clade</taxon>
        <taxon>Chlamydomonadales</taxon>
        <taxon>Dunaliellaceae</taxon>
        <taxon>Dunaliella</taxon>
    </lineage>
</organism>
<dbReference type="InterPro" id="IPR006050">
    <property type="entry name" value="DNA_photolyase_N"/>
</dbReference>
<reference evidence="3" key="1">
    <citation type="submission" date="2017-08" db="EMBL/GenBank/DDBJ databases">
        <authorList>
            <person name="Polle J.E."/>
            <person name="Barry K."/>
            <person name="Cushman J."/>
            <person name="Schmutz J."/>
            <person name="Tran D."/>
            <person name="Hathwaick L.T."/>
            <person name="Yim W.C."/>
            <person name="Jenkins J."/>
            <person name="Mckie-Krisberg Z.M."/>
            <person name="Prochnik S."/>
            <person name="Lindquist E."/>
            <person name="Dockter R.B."/>
            <person name="Adam C."/>
            <person name="Molina H."/>
            <person name="Bunkerborg J."/>
            <person name="Jin E."/>
            <person name="Buchheim M."/>
            <person name="Magnuson J."/>
        </authorList>
    </citation>
    <scope>NUCLEOTIDE SEQUENCE</scope>
    <source>
        <strain evidence="3">CCAP 19/18</strain>
    </source>
</reference>
<keyword evidence="4" id="KW-1185">Reference proteome</keyword>
<dbReference type="Proteomes" id="UP000815325">
    <property type="component" value="Unassembled WGS sequence"/>
</dbReference>
<comment type="caution">
    <text evidence="3">The sequence shown here is derived from an EMBL/GenBank/DDBJ whole genome shotgun (WGS) entry which is preliminary data.</text>
</comment>
<dbReference type="InterPro" id="IPR036155">
    <property type="entry name" value="Crypto/Photolyase_N_sf"/>
</dbReference>
<dbReference type="InterPro" id="IPR036134">
    <property type="entry name" value="Crypto/Photolyase_FAD-like_sf"/>
</dbReference>
<feature type="region of interest" description="Disordered" evidence="1">
    <location>
        <begin position="1"/>
        <end position="40"/>
    </location>
</feature>
<dbReference type="PROSITE" id="PS51645">
    <property type="entry name" value="PHR_CRY_ALPHA_BETA"/>
    <property type="match status" value="1"/>
</dbReference>
<dbReference type="Gene3D" id="1.10.579.10">
    <property type="entry name" value="DNA Cyclobutane Dipyrimidine Photolyase, subunit A, domain 3"/>
    <property type="match status" value="1"/>
</dbReference>
<gene>
    <name evidence="3" type="ORF">DUNSADRAFT_14597</name>
</gene>
<accession>A0ABQ7H2F1</accession>
<sequence>MPKRKAQRPPSPPSPKGDASGAAKARPPAQPSSATHPLVDQRRVTAVLSGNSSSLTPVVYWMSRDMRVSDNWALLQGCQEALQRLHTANPADSAAAAPSSSAPSQPPLVVAFNLVPQFLGAGARSFCFMLKGLRELEAKLGQFNIPFYLLRGQPEDTIPQLVDALRAGLIVSDYSPLRLSKQWKQRVAAKLEAKGVGFQVVDAHNVVPAKVASNKREYAARTLRPKIEKLLPEFLVEFPNQGLPPIMPKAGQGPHPPPSIDWPALLAEVAEAGASVPEVHWITPGETAARAALNGSQGFLTTPRIAQYHVKRNDPSCPMGLSNLSPYLHFGQLAPQRAALEASKLRSRHRDAVDRYLEELIVRRELADNFCEHCPDYDKLVPGTAYDWALQSLEKHKRDPRPITYTRQQLESGQTGDDLWNAGQMELVRRGKMHGYLRMYWAKKILEWSSTPEEAVEIAIYLNDKWSLDGRDPSGYTGVMWSVAGVHDRAWVDRPIYGKIRVMTYDGCKGKFNVPAYVAYVESLDSAQQ</sequence>
<dbReference type="SUPFAM" id="SSF52425">
    <property type="entry name" value="Cryptochrome/photolyase, N-terminal domain"/>
    <property type="match status" value="1"/>
</dbReference>